<keyword evidence="1 2" id="KW-0344">Guanine-nucleotide releasing factor</keyword>
<proteinExistence type="predicted"/>
<evidence type="ECO:0000313" key="5">
    <source>
        <dbReference type="Proteomes" id="UP001529510"/>
    </source>
</evidence>
<dbReference type="InterPro" id="IPR023578">
    <property type="entry name" value="Ras_GEF_dom_sf"/>
</dbReference>
<dbReference type="Gene3D" id="1.10.840.10">
    <property type="entry name" value="Ras guanine-nucleotide exchange factors catalytic domain"/>
    <property type="match status" value="1"/>
</dbReference>
<dbReference type="InterPro" id="IPR036964">
    <property type="entry name" value="RASGEF_cat_dom_sf"/>
</dbReference>
<keyword evidence="5" id="KW-1185">Reference proteome</keyword>
<protein>
    <recommendedName>
        <fullName evidence="3">Ras-GEF domain-containing protein</fullName>
    </recommendedName>
</protein>
<feature type="non-terminal residue" evidence="4">
    <location>
        <position position="92"/>
    </location>
</feature>
<comment type="caution">
    <text evidence="4">The sequence shown here is derived from an EMBL/GenBank/DDBJ whole genome shotgun (WGS) entry which is preliminary data.</text>
</comment>
<dbReference type="InterPro" id="IPR008937">
    <property type="entry name" value="Ras-like_GEF"/>
</dbReference>
<organism evidence="4 5">
    <name type="scientific">Cirrhinus mrigala</name>
    <name type="common">Mrigala</name>
    <dbReference type="NCBI Taxonomy" id="683832"/>
    <lineage>
        <taxon>Eukaryota</taxon>
        <taxon>Metazoa</taxon>
        <taxon>Chordata</taxon>
        <taxon>Craniata</taxon>
        <taxon>Vertebrata</taxon>
        <taxon>Euteleostomi</taxon>
        <taxon>Actinopterygii</taxon>
        <taxon>Neopterygii</taxon>
        <taxon>Teleostei</taxon>
        <taxon>Ostariophysi</taxon>
        <taxon>Cypriniformes</taxon>
        <taxon>Cyprinidae</taxon>
        <taxon>Labeoninae</taxon>
        <taxon>Labeonini</taxon>
        <taxon>Cirrhinus</taxon>
    </lineage>
</organism>
<dbReference type="PANTHER" id="PTHR23113:SF178">
    <property type="entry name" value="RAS GUANYL-RELEASING PROTEIN 3"/>
    <property type="match status" value="1"/>
</dbReference>
<feature type="non-terminal residue" evidence="4">
    <location>
        <position position="1"/>
    </location>
</feature>
<dbReference type="Proteomes" id="UP001529510">
    <property type="component" value="Unassembled WGS sequence"/>
</dbReference>
<dbReference type="InterPro" id="IPR001895">
    <property type="entry name" value="RASGEF_cat_dom"/>
</dbReference>
<evidence type="ECO:0000259" key="3">
    <source>
        <dbReference type="PROSITE" id="PS50009"/>
    </source>
</evidence>
<reference evidence="4 5" key="1">
    <citation type="submission" date="2024-05" db="EMBL/GenBank/DDBJ databases">
        <title>Genome sequencing and assembly of Indian major carp, Cirrhinus mrigala (Hamilton, 1822).</title>
        <authorList>
            <person name="Mohindra V."/>
            <person name="Chowdhury L.M."/>
            <person name="Lal K."/>
            <person name="Jena J.K."/>
        </authorList>
    </citation>
    <scope>NUCLEOTIDE SEQUENCE [LARGE SCALE GENOMIC DNA]</scope>
    <source>
        <strain evidence="4">CM1030</strain>
        <tissue evidence="4">Blood</tissue>
    </source>
</reference>
<dbReference type="GO" id="GO:0005085">
    <property type="term" value="F:guanyl-nucleotide exchange factor activity"/>
    <property type="evidence" value="ECO:0007669"/>
    <property type="project" value="UniProtKB-KW"/>
</dbReference>
<feature type="domain" description="Ras-GEF" evidence="3">
    <location>
        <begin position="1"/>
        <end position="92"/>
    </location>
</feature>
<evidence type="ECO:0000313" key="4">
    <source>
        <dbReference type="EMBL" id="KAL0169929.1"/>
    </source>
</evidence>
<evidence type="ECO:0000256" key="2">
    <source>
        <dbReference type="PROSITE-ProRule" id="PRU00168"/>
    </source>
</evidence>
<dbReference type="PANTHER" id="PTHR23113">
    <property type="entry name" value="GUANINE NUCLEOTIDE EXCHANGE FACTOR"/>
    <property type="match status" value="1"/>
</dbReference>
<dbReference type="Pfam" id="PF00617">
    <property type="entry name" value="RasGEF"/>
    <property type="match status" value="1"/>
</dbReference>
<evidence type="ECO:0000256" key="1">
    <source>
        <dbReference type="ARBA" id="ARBA00022658"/>
    </source>
</evidence>
<sequence length="92" mass="10459">IWNEMTELVSSKGNYCAYRKAFGESEGFKIPILGVHLKDLIAVHVVFPDWVENGKVNIVKMQQLYLTFNELVSLQSAVAQVEPNMDLIYLLT</sequence>
<name>A0ABD0P7F0_CIRMR</name>
<dbReference type="EMBL" id="JAMKFB020000017">
    <property type="protein sequence ID" value="KAL0169929.1"/>
    <property type="molecule type" value="Genomic_DNA"/>
</dbReference>
<gene>
    <name evidence="4" type="ORF">M9458_034525</name>
</gene>
<dbReference type="AlphaFoldDB" id="A0ABD0P7F0"/>
<dbReference type="PROSITE" id="PS50009">
    <property type="entry name" value="RASGEF_CAT"/>
    <property type="match status" value="1"/>
</dbReference>
<dbReference type="SUPFAM" id="SSF48366">
    <property type="entry name" value="Ras GEF"/>
    <property type="match status" value="1"/>
</dbReference>
<accession>A0ABD0P7F0</accession>